<accession>A0A016VXF6</accession>
<organism evidence="1 2">
    <name type="scientific">Ancylostoma ceylanicum</name>
    <dbReference type="NCBI Taxonomy" id="53326"/>
    <lineage>
        <taxon>Eukaryota</taxon>
        <taxon>Metazoa</taxon>
        <taxon>Ecdysozoa</taxon>
        <taxon>Nematoda</taxon>
        <taxon>Chromadorea</taxon>
        <taxon>Rhabditida</taxon>
        <taxon>Rhabditina</taxon>
        <taxon>Rhabditomorpha</taxon>
        <taxon>Strongyloidea</taxon>
        <taxon>Ancylostomatidae</taxon>
        <taxon>Ancylostomatinae</taxon>
        <taxon>Ancylostoma</taxon>
    </lineage>
</organism>
<comment type="caution">
    <text evidence="1">The sequence shown here is derived from an EMBL/GenBank/DDBJ whole genome shotgun (WGS) entry which is preliminary data.</text>
</comment>
<keyword evidence="2" id="KW-1185">Reference proteome</keyword>
<dbReference type="Proteomes" id="UP000024635">
    <property type="component" value="Unassembled WGS sequence"/>
</dbReference>
<proteinExistence type="predicted"/>
<dbReference type="AlphaFoldDB" id="A0A016VXF6"/>
<evidence type="ECO:0000313" key="1">
    <source>
        <dbReference type="EMBL" id="EYC32065.1"/>
    </source>
</evidence>
<dbReference type="EMBL" id="JARK01001339">
    <property type="protein sequence ID" value="EYC32065.1"/>
    <property type="molecule type" value="Genomic_DNA"/>
</dbReference>
<reference evidence="2" key="1">
    <citation type="journal article" date="2015" name="Nat. Genet.">
        <title>The genome and transcriptome of the zoonotic hookworm Ancylostoma ceylanicum identify infection-specific gene families.</title>
        <authorList>
            <person name="Schwarz E.M."/>
            <person name="Hu Y."/>
            <person name="Antoshechkin I."/>
            <person name="Miller M.M."/>
            <person name="Sternberg P.W."/>
            <person name="Aroian R.V."/>
        </authorList>
    </citation>
    <scope>NUCLEOTIDE SEQUENCE</scope>
    <source>
        <strain evidence="2">HY135</strain>
    </source>
</reference>
<sequence>MCNTIKAWNPSSIPTELVHSILRLASSLFFQTKLSFLTLKETISLSKPLRKNPGSHFVIWNTQKNQLMVSWK</sequence>
<gene>
    <name evidence="1" type="primary">Acey_s0003.g1380</name>
    <name evidence="1" type="ORF">Y032_0003g1380</name>
</gene>
<protein>
    <submittedName>
        <fullName evidence="1">Uncharacterized protein</fullName>
    </submittedName>
</protein>
<name>A0A016VXF6_9BILA</name>
<evidence type="ECO:0000313" key="2">
    <source>
        <dbReference type="Proteomes" id="UP000024635"/>
    </source>
</evidence>